<evidence type="ECO:0000256" key="4">
    <source>
        <dbReference type="ARBA" id="ARBA00023163"/>
    </source>
</evidence>
<keyword evidence="8" id="KW-1185">Reference proteome</keyword>
<dbReference type="AlphaFoldDB" id="A0A139A3P2"/>
<dbReference type="Pfam" id="PF04082">
    <property type="entry name" value="Fungal_trans"/>
    <property type="match status" value="1"/>
</dbReference>
<evidence type="ECO:0000313" key="7">
    <source>
        <dbReference type="EMBL" id="KXS11437.1"/>
    </source>
</evidence>
<evidence type="ECO:0000256" key="3">
    <source>
        <dbReference type="ARBA" id="ARBA00023015"/>
    </source>
</evidence>
<dbReference type="GO" id="GO:0003677">
    <property type="term" value="F:DNA binding"/>
    <property type="evidence" value="ECO:0007669"/>
    <property type="project" value="InterPro"/>
</dbReference>
<dbReference type="GO" id="GO:0000981">
    <property type="term" value="F:DNA-binding transcription factor activity, RNA polymerase II-specific"/>
    <property type="evidence" value="ECO:0007669"/>
    <property type="project" value="InterPro"/>
</dbReference>
<dbReference type="InterPro" id="IPR050815">
    <property type="entry name" value="TF_fung"/>
</dbReference>
<dbReference type="GO" id="GO:0006351">
    <property type="term" value="P:DNA-templated transcription"/>
    <property type="evidence" value="ECO:0007669"/>
    <property type="project" value="InterPro"/>
</dbReference>
<name>A0A139A3P2_GONPJ</name>
<dbReference type="PANTHER" id="PTHR47338:SF5">
    <property type="entry name" value="ZN(II)2CYS6 TRANSCRIPTION FACTOR (EUROFUNG)"/>
    <property type="match status" value="1"/>
</dbReference>
<keyword evidence="3" id="KW-0805">Transcription regulation</keyword>
<sequence>MPQNVANDVSFIQALLLMIQHTAGFDISLARQFVELATSKSRQLMLLTDPSMLPNHRIQELPGSTGWVKDEERRRTGWALFGADRIGSFVNNSPALLSDEELKLQPPASEELWGSNPSSSTSSSHAFASSVASLGPLEPLYIVGQAETLRSRDWSEDNLVVT</sequence>
<feature type="domain" description="Xylanolytic transcriptional activator regulatory" evidence="6">
    <location>
        <begin position="7"/>
        <end position="125"/>
    </location>
</feature>
<evidence type="ECO:0000313" key="8">
    <source>
        <dbReference type="Proteomes" id="UP000070544"/>
    </source>
</evidence>
<protein>
    <recommendedName>
        <fullName evidence="6">Xylanolytic transcriptional activator regulatory domain-containing protein</fullName>
    </recommendedName>
</protein>
<dbReference type="CDD" id="cd12148">
    <property type="entry name" value="fungal_TF_MHR"/>
    <property type="match status" value="1"/>
</dbReference>
<comment type="subcellular location">
    <subcellularLocation>
        <location evidence="1">Nucleus</location>
    </subcellularLocation>
</comment>
<dbReference type="OrthoDB" id="3037908at2759"/>
<dbReference type="PANTHER" id="PTHR47338">
    <property type="entry name" value="ZN(II)2CYS6 TRANSCRIPTION FACTOR (EUROFUNG)-RELATED"/>
    <property type="match status" value="1"/>
</dbReference>
<dbReference type="Proteomes" id="UP000070544">
    <property type="component" value="Unassembled WGS sequence"/>
</dbReference>
<evidence type="ECO:0000259" key="6">
    <source>
        <dbReference type="Pfam" id="PF04082"/>
    </source>
</evidence>
<evidence type="ECO:0000256" key="2">
    <source>
        <dbReference type="ARBA" id="ARBA00022723"/>
    </source>
</evidence>
<reference evidence="7 8" key="1">
    <citation type="journal article" date="2015" name="Genome Biol. Evol.">
        <title>Phylogenomic analyses indicate that early fungi evolved digesting cell walls of algal ancestors of land plants.</title>
        <authorList>
            <person name="Chang Y."/>
            <person name="Wang S."/>
            <person name="Sekimoto S."/>
            <person name="Aerts A.L."/>
            <person name="Choi C."/>
            <person name="Clum A."/>
            <person name="LaButti K.M."/>
            <person name="Lindquist E.A."/>
            <person name="Yee Ngan C."/>
            <person name="Ohm R.A."/>
            <person name="Salamov A.A."/>
            <person name="Grigoriev I.V."/>
            <person name="Spatafora J.W."/>
            <person name="Berbee M.L."/>
        </authorList>
    </citation>
    <scope>NUCLEOTIDE SEQUENCE [LARGE SCALE GENOMIC DNA]</scope>
    <source>
        <strain evidence="7 8">JEL478</strain>
    </source>
</reference>
<keyword evidence="5" id="KW-0539">Nucleus</keyword>
<evidence type="ECO:0000256" key="5">
    <source>
        <dbReference type="ARBA" id="ARBA00023242"/>
    </source>
</evidence>
<dbReference type="EMBL" id="KQ965802">
    <property type="protein sequence ID" value="KXS11437.1"/>
    <property type="molecule type" value="Genomic_DNA"/>
</dbReference>
<evidence type="ECO:0000256" key="1">
    <source>
        <dbReference type="ARBA" id="ARBA00004123"/>
    </source>
</evidence>
<proteinExistence type="predicted"/>
<dbReference type="GO" id="GO:0005634">
    <property type="term" value="C:nucleus"/>
    <property type="evidence" value="ECO:0007669"/>
    <property type="project" value="UniProtKB-SubCell"/>
</dbReference>
<dbReference type="InterPro" id="IPR007219">
    <property type="entry name" value="XnlR_reg_dom"/>
</dbReference>
<organism evidence="7 8">
    <name type="scientific">Gonapodya prolifera (strain JEL478)</name>
    <name type="common">Monoblepharis prolifera</name>
    <dbReference type="NCBI Taxonomy" id="1344416"/>
    <lineage>
        <taxon>Eukaryota</taxon>
        <taxon>Fungi</taxon>
        <taxon>Fungi incertae sedis</taxon>
        <taxon>Chytridiomycota</taxon>
        <taxon>Chytridiomycota incertae sedis</taxon>
        <taxon>Monoblepharidomycetes</taxon>
        <taxon>Monoblepharidales</taxon>
        <taxon>Gonapodyaceae</taxon>
        <taxon>Gonapodya</taxon>
    </lineage>
</organism>
<keyword evidence="4" id="KW-0804">Transcription</keyword>
<gene>
    <name evidence="7" type="ORF">M427DRAFT_35814</name>
</gene>
<accession>A0A139A3P2</accession>
<dbReference type="GO" id="GO:0008270">
    <property type="term" value="F:zinc ion binding"/>
    <property type="evidence" value="ECO:0007669"/>
    <property type="project" value="InterPro"/>
</dbReference>
<keyword evidence="2" id="KW-0479">Metal-binding</keyword>